<feature type="transmembrane region" description="Helical" evidence="1">
    <location>
        <begin position="12"/>
        <end position="34"/>
    </location>
</feature>
<keyword evidence="1" id="KW-0812">Transmembrane</keyword>
<sequence length="160" mass="16814">MITLFMDLSLDFYRIAAVVMLCGWIGTLMEAVYISAQNGYGITATPKYTDREALLEPARLALVPPGDVHDAPALLLAGVLQVAADAALEEAPAPVAAGHSVVATGRLVSAHSAQHLGLVRRHAHGPGREKCLIIIQVLTLSSYISLACTKQAATLSSNIS</sequence>
<accession>A0A4Y2VZN2</accession>
<comment type="caution">
    <text evidence="2">The sequence shown here is derived from an EMBL/GenBank/DDBJ whole genome shotgun (WGS) entry which is preliminary data.</text>
</comment>
<protein>
    <submittedName>
        <fullName evidence="2">Uncharacterized protein</fullName>
    </submittedName>
</protein>
<name>A0A4Y2VZN2_ARAVE</name>
<gene>
    <name evidence="2" type="ORF">AVEN_232486_1</name>
</gene>
<dbReference type="AlphaFoldDB" id="A0A4Y2VZN2"/>
<evidence type="ECO:0000313" key="2">
    <source>
        <dbReference type="EMBL" id="GBO30913.1"/>
    </source>
</evidence>
<keyword evidence="3" id="KW-1185">Reference proteome</keyword>
<keyword evidence="1" id="KW-1133">Transmembrane helix</keyword>
<proteinExistence type="predicted"/>
<keyword evidence="1" id="KW-0472">Membrane</keyword>
<reference evidence="2 3" key="1">
    <citation type="journal article" date="2019" name="Sci. Rep.">
        <title>Orb-weaving spider Araneus ventricosus genome elucidates the spidroin gene catalogue.</title>
        <authorList>
            <person name="Kono N."/>
            <person name="Nakamura H."/>
            <person name="Ohtoshi R."/>
            <person name="Moran D.A.P."/>
            <person name="Shinohara A."/>
            <person name="Yoshida Y."/>
            <person name="Fujiwara M."/>
            <person name="Mori M."/>
            <person name="Tomita M."/>
            <person name="Arakawa K."/>
        </authorList>
    </citation>
    <scope>NUCLEOTIDE SEQUENCE [LARGE SCALE GENOMIC DNA]</scope>
</reference>
<evidence type="ECO:0000313" key="3">
    <source>
        <dbReference type="Proteomes" id="UP000499080"/>
    </source>
</evidence>
<evidence type="ECO:0000256" key="1">
    <source>
        <dbReference type="SAM" id="Phobius"/>
    </source>
</evidence>
<dbReference type="EMBL" id="BGPR01054133">
    <property type="protein sequence ID" value="GBO30913.1"/>
    <property type="molecule type" value="Genomic_DNA"/>
</dbReference>
<organism evidence="2 3">
    <name type="scientific">Araneus ventricosus</name>
    <name type="common">Orbweaver spider</name>
    <name type="synonym">Epeira ventricosa</name>
    <dbReference type="NCBI Taxonomy" id="182803"/>
    <lineage>
        <taxon>Eukaryota</taxon>
        <taxon>Metazoa</taxon>
        <taxon>Ecdysozoa</taxon>
        <taxon>Arthropoda</taxon>
        <taxon>Chelicerata</taxon>
        <taxon>Arachnida</taxon>
        <taxon>Araneae</taxon>
        <taxon>Araneomorphae</taxon>
        <taxon>Entelegynae</taxon>
        <taxon>Araneoidea</taxon>
        <taxon>Araneidae</taxon>
        <taxon>Araneus</taxon>
    </lineage>
</organism>
<dbReference type="Proteomes" id="UP000499080">
    <property type="component" value="Unassembled WGS sequence"/>
</dbReference>